<sequence>MFDDKVRELPTLRWAMVGGGKGSQIGYAHRCGATRDGLFRLVAGAFDIDPQRGREFGVKLGVLPERCYDNYQTMFALESKRDDGINVVSIATPNSTHYEITKCALLAGIHVVCEKPVTFTLKEAEELKAIAKDHGLILGVMYGYSGFQMVHQARSLVQNNLLGEIRVINMQFAHGFHSQEVELNDPGAKWRMNPNISGPTYVLGDIGTHAFYLGQLITGLAVKKLCCSRQSFVKSRAPLEDNAHVMMHFENGAVGMLWASAVNAGSMHQQKIRVVGEKASIEWWDERPNQLIYEEQGKPSQVLERGMGYLDSHDDAISSDRIGAGHAEGFFESWANVYARFAVVINAANANDWQTVNATWFPDVDAGIEGVRWLERCVESADNDEKWVAYRE</sequence>
<dbReference type="EMBL" id="CP002583">
    <property type="protein sequence ID" value="ADZ91375.1"/>
    <property type="molecule type" value="Genomic_DNA"/>
</dbReference>
<dbReference type="Pfam" id="PF01408">
    <property type="entry name" value="GFO_IDH_MocA"/>
    <property type="match status" value="1"/>
</dbReference>
<proteinExistence type="predicted"/>
<dbReference type="STRING" id="717774.Marme_2131"/>
<dbReference type="eggNOG" id="COG0673">
    <property type="taxonomic scope" value="Bacteria"/>
</dbReference>
<evidence type="ECO:0000313" key="4">
    <source>
        <dbReference type="Proteomes" id="UP000001062"/>
    </source>
</evidence>
<name>F2K433_MARM1</name>
<keyword evidence="4" id="KW-1185">Reference proteome</keyword>
<dbReference type="Gene3D" id="3.30.360.10">
    <property type="entry name" value="Dihydrodipicolinate Reductase, domain 2"/>
    <property type="match status" value="1"/>
</dbReference>
<dbReference type="HOGENOM" id="CLU_023194_17_1_6"/>
<dbReference type="PANTHER" id="PTHR43708">
    <property type="entry name" value="CONSERVED EXPRESSED OXIDOREDUCTASE (EUROFUNG)"/>
    <property type="match status" value="1"/>
</dbReference>
<dbReference type="Pfam" id="PF02894">
    <property type="entry name" value="GFO_IDH_MocA_C"/>
    <property type="match status" value="1"/>
</dbReference>
<dbReference type="SUPFAM" id="SSF55347">
    <property type="entry name" value="Glyceraldehyde-3-phosphate dehydrogenase-like, C-terminal domain"/>
    <property type="match status" value="1"/>
</dbReference>
<dbReference type="SUPFAM" id="SSF51735">
    <property type="entry name" value="NAD(P)-binding Rossmann-fold domains"/>
    <property type="match status" value="1"/>
</dbReference>
<accession>F2K433</accession>
<dbReference type="InterPro" id="IPR036291">
    <property type="entry name" value="NAD(P)-bd_dom_sf"/>
</dbReference>
<evidence type="ECO:0000259" key="1">
    <source>
        <dbReference type="Pfam" id="PF01408"/>
    </source>
</evidence>
<dbReference type="PANTHER" id="PTHR43708:SF3">
    <property type="entry name" value="OXIDOREDUCTASE"/>
    <property type="match status" value="1"/>
</dbReference>
<gene>
    <name evidence="3" type="ordered locus">Marme_2131</name>
</gene>
<reference evidence="3 4" key="1">
    <citation type="journal article" date="2012" name="Stand. Genomic Sci.">
        <title>Complete genome sequence of the melanogenic marine bacterium Marinomonas mediterranea type strain (MMB-1(T)).</title>
        <authorList>
            <person name="Lucas-Elio P."/>
            <person name="Goodwin L."/>
            <person name="Woyke T."/>
            <person name="Pitluck S."/>
            <person name="Nolan M."/>
            <person name="Kyrpides N.C."/>
            <person name="Detter J.C."/>
            <person name="Copeland A."/>
            <person name="Teshima H."/>
            <person name="Bruce D."/>
            <person name="Detter C."/>
            <person name="Tapia R."/>
            <person name="Han S."/>
            <person name="Land M.L."/>
            <person name="Ivanova N."/>
            <person name="Mikhailova N."/>
            <person name="Johnston A.W."/>
            <person name="Sanchez-Amat A."/>
        </authorList>
    </citation>
    <scope>NUCLEOTIDE SEQUENCE [LARGE SCALE GENOMIC DNA]</scope>
    <source>
        <strain evidence="4">ATCC 700492 / JCM 21426 / NBRC 103028 / MMB-1</strain>
    </source>
</reference>
<organism evidence="3 4">
    <name type="scientific">Marinomonas mediterranea (strain ATCC 700492 / JCM 21426 / NBRC 103028 / MMB-1)</name>
    <dbReference type="NCBI Taxonomy" id="717774"/>
    <lineage>
        <taxon>Bacteria</taxon>
        <taxon>Pseudomonadati</taxon>
        <taxon>Pseudomonadota</taxon>
        <taxon>Gammaproteobacteria</taxon>
        <taxon>Oceanospirillales</taxon>
        <taxon>Oceanospirillaceae</taxon>
        <taxon>Marinomonas</taxon>
    </lineage>
</organism>
<evidence type="ECO:0000259" key="2">
    <source>
        <dbReference type="Pfam" id="PF02894"/>
    </source>
</evidence>
<feature type="domain" description="Gfo/Idh/MocA-like oxidoreductase N-terminal" evidence="1">
    <location>
        <begin position="12"/>
        <end position="141"/>
    </location>
</feature>
<protein>
    <submittedName>
        <fullName evidence="3">Oxidoreductase domain protein</fullName>
    </submittedName>
</protein>
<dbReference type="Gene3D" id="3.40.50.720">
    <property type="entry name" value="NAD(P)-binding Rossmann-like Domain"/>
    <property type="match status" value="1"/>
</dbReference>
<dbReference type="OrthoDB" id="9801953at2"/>
<dbReference type="InterPro" id="IPR051317">
    <property type="entry name" value="Gfo/Idh/MocA_oxidoreduct"/>
</dbReference>
<dbReference type="InterPro" id="IPR004104">
    <property type="entry name" value="Gfo/Idh/MocA-like_OxRdtase_C"/>
</dbReference>
<dbReference type="InterPro" id="IPR000683">
    <property type="entry name" value="Gfo/Idh/MocA-like_OxRdtase_N"/>
</dbReference>
<dbReference type="AlphaFoldDB" id="F2K433"/>
<dbReference type="GO" id="GO:0000166">
    <property type="term" value="F:nucleotide binding"/>
    <property type="evidence" value="ECO:0007669"/>
    <property type="project" value="InterPro"/>
</dbReference>
<dbReference type="KEGG" id="mme:Marme_2131"/>
<dbReference type="PATRIC" id="fig|717774.3.peg.2194"/>
<dbReference type="Proteomes" id="UP000001062">
    <property type="component" value="Chromosome"/>
</dbReference>
<dbReference type="RefSeq" id="WP_013661280.1">
    <property type="nucleotide sequence ID" value="NC_015276.1"/>
</dbReference>
<evidence type="ECO:0000313" key="3">
    <source>
        <dbReference type="EMBL" id="ADZ91375.1"/>
    </source>
</evidence>
<feature type="domain" description="Gfo/Idh/MocA-like oxidoreductase C-terminal" evidence="2">
    <location>
        <begin position="154"/>
        <end position="388"/>
    </location>
</feature>